<feature type="chain" id="PRO_5015523853" evidence="2">
    <location>
        <begin position="24"/>
        <end position="196"/>
    </location>
</feature>
<feature type="domain" description="Outer membrane protein beta-barrel" evidence="3">
    <location>
        <begin position="11"/>
        <end position="195"/>
    </location>
</feature>
<reference evidence="4 5" key="1">
    <citation type="submission" date="2018-01" db="EMBL/GenBank/DDBJ databases">
        <title>Whole genome sequencing of Histamine producing bacteria.</title>
        <authorList>
            <person name="Butler K."/>
        </authorList>
    </citation>
    <scope>NUCLEOTIDE SEQUENCE [LARGE SCALE GENOMIC DNA]</scope>
    <source>
        <strain evidence="4 5">DSM 100436</strain>
    </source>
</reference>
<evidence type="ECO:0000259" key="3">
    <source>
        <dbReference type="Pfam" id="PF13505"/>
    </source>
</evidence>
<dbReference type="AlphaFoldDB" id="A0A2T3NNW0"/>
<keyword evidence="1 2" id="KW-0732">Signal</keyword>
<dbReference type="RefSeq" id="WP_051902581.1">
    <property type="nucleotide sequence ID" value="NZ_PYMA01000014.1"/>
</dbReference>
<evidence type="ECO:0000313" key="5">
    <source>
        <dbReference type="Proteomes" id="UP000241771"/>
    </source>
</evidence>
<keyword evidence="5" id="KW-1185">Reference proteome</keyword>
<sequence>MNKLFVIFLSSVAVVSMAPSAQAAQNDHKGLYFGVGFGKTSYEEDDWTTGDTDDIRSDDKSWKILAGYQFSSRWKLEASYTSYGTIERIDRYKFEPTALALTANLGHRFSNGIRPFALVGLSALNLSQSQPILEDDSGVAIRFGIGAEYVVSQLDDLTVRIAYEGDGFNVENRRFKDVESDVFLGTYYIGAAYYFK</sequence>
<proteinExistence type="predicted"/>
<feature type="signal peptide" evidence="2">
    <location>
        <begin position="1"/>
        <end position="23"/>
    </location>
</feature>
<dbReference type="InterPro" id="IPR027385">
    <property type="entry name" value="Beta-barrel_OMP"/>
</dbReference>
<dbReference type="Gene3D" id="2.40.160.20">
    <property type="match status" value="1"/>
</dbReference>
<dbReference type="Pfam" id="PF13505">
    <property type="entry name" value="OMP_b-brl"/>
    <property type="match status" value="1"/>
</dbReference>
<organism evidence="4 5">
    <name type="scientific">Photobacterium sanctipauli</name>
    <dbReference type="NCBI Taxonomy" id="1342794"/>
    <lineage>
        <taxon>Bacteria</taxon>
        <taxon>Pseudomonadati</taxon>
        <taxon>Pseudomonadota</taxon>
        <taxon>Gammaproteobacteria</taxon>
        <taxon>Vibrionales</taxon>
        <taxon>Vibrionaceae</taxon>
        <taxon>Photobacterium</taxon>
    </lineage>
</organism>
<dbReference type="SUPFAM" id="SSF56925">
    <property type="entry name" value="OMPA-like"/>
    <property type="match status" value="1"/>
</dbReference>
<gene>
    <name evidence="4" type="ORF">C9I98_19005</name>
</gene>
<evidence type="ECO:0000256" key="1">
    <source>
        <dbReference type="ARBA" id="ARBA00022729"/>
    </source>
</evidence>
<dbReference type="Proteomes" id="UP000241771">
    <property type="component" value="Unassembled WGS sequence"/>
</dbReference>
<dbReference type="EMBL" id="PYMA01000014">
    <property type="protein sequence ID" value="PSW17610.1"/>
    <property type="molecule type" value="Genomic_DNA"/>
</dbReference>
<evidence type="ECO:0000313" key="4">
    <source>
        <dbReference type="EMBL" id="PSW17610.1"/>
    </source>
</evidence>
<accession>A0A2T3NNW0</accession>
<evidence type="ECO:0000256" key="2">
    <source>
        <dbReference type="SAM" id="SignalP"/>
    </source>
</evidence>
<protein>
    <submittedName>
        <fullName evidence="4">Porin family protein</fullName>
    </submittedName>
</protein>
<comment type="caution">
    <text evidence="4">The sequence shown here is derived from an EMBL/GenBank/DDBJ whole genome shotgun (WGS) entry which is preliminary data.</text>
</comment>
<name>A0A2T3NNW0_9GAMM</name>
<dbReference type="InterPro" id="IPR011250">
    <property type="entry name" value="OMP/PagP_B-barrel"/>
</dbReference>